<feature type="compositionally biased region" description="Polar residues" evidence="1">
    <location>
        <begin position="323"/>
        <end position="337"/>
    </location>
</feature>
<dbReference type="Gene3D" id="3.30.190.20">
    <property type="match status" value="1"/>
</dbReference>
<feature type="compositionally biased region" description="Acidic residues" evidence="1">
    <location>
        <begin position="259"/>
        <end position="281"/>
    </location>
</feature>
<dbReference type="STRING" id="231916.A0A409Y412"/>
<feature type="compositionally biased region" description="Low complexity" evidence="1">
    <location>
        <begin position="351"/>
        <end position="365"/>
    </location>
</feature>
<accession>A0A409Y412</accession>
<dbReference type="AlphaFoldDB" id="A0A409Y412"/>
<dbReference type="OrthoDB" id="10251727at2759"/>
<comment type="caution">
    <text evidence="2">The sequence shown here is derived from an EMBL/GenBank/DDBJ whole genome shotgun (WGS) entry which is preliminary data.</text>
</comment>
<protein>
    <recommendedName>
        <fullName evidence="4">Ribosomal protein L1</fullName>
    </recommendedName>
</protein>
<feature type="compositionally biased region" description="Low complexity" evidence="1">
    <location>
        <begin position="404"/>
        <end position="419"/>
    </location>
</feature>
<dbReference type="CDD" id="cd00403">
    <property type="entry name" value="Ribosomal_L1"/>
    <property type="match status" value="1"/>
</dbReference>
<evidence type="ECO:0000313" key="3">
    <source>
        <dbReference type="Proteomes" id="UP000284706"/>
    </source>
</evidence>
<dbReference type="EMBL" id="NHYE01001206">
    <property type="protein sequence ID" value="PPQ97740.1"/>
    <property type="molecule type" value="Genomic_DNA"/>
</dbReference>
<name>A0A409Y412_9AGAR</name>
<feature type="compositionally biased region" description="Low complexity" evidence="1">
    <location>
        <begin position="430"/>
        <end position="455"/>
    </location>
</feature>
<feature type="region of interest" description="Disordered" evidence="1">
    <location>
        <begin position="259"/>
        <end position="530"/>
    </location>
</feature>
<reference evidence="2 3" key="1">
    <citation type="journal article" date="2018" name="Evol. Lett.">
        <title>Horizontal gene cluster transfer increased hallucinogenic mushroom diversity.</title>
        <authorList>
            <person name="Reynolds H.T."/>
            <person name="Vijayakumar V."/>
            <person name="Gluck-Thaler E."/>
            <person name="Korotkin H.B."/>
            <person name="Matheny P.B."/>
            <person name="Slot J.C."/>
        </authorList>
    </citation>
    <scope>NUCLEOTIDE SEQUENCE [LARGE SCALE GENOMIC DNA]</scope>
    <source>
        <strain evidence="2 3">SRW20</strain>
    </source>
</reference>
<dbReference type="InterPro" id="IPR023674">
    <property type="entry name" value="Ribosomal_uL1-like"/>
</dbReference>
<dbReference type="InterPro" id="IPR016095">
    <property type="entry name" value="Ribosomal_uL1_3-a/b-sand"/>
</dbReference>
<evidence type="ECO:0000256" key="1">
    <source>
        <dbReference type="SAM" id="MobiDB-lite"/>
    </source>
</evidence>
<sequence length="530" mass="57237">MAKTELIDSHVPLKQCKKAVEALHSHELKKKEKFEENQLLPAKEQNVWLNVTVKTIPPGHRLKPVKIPIAHPLVDPRSSSVCLITKDPQREYKDLLEKHNIKFISRVVGVEKLKGKFKPFEARRMLLKENDLFLADERVVPLLPKLLGSKWFEAKKQPIPVCLTRKDLKGELERAISSTYMNQNQGTCTSIKVGKMSQTPSQILDNIKIALPAVVKAIKGNWDNIQSLHIKTNSSVSLPIWSCTLDDAEGGRWHGLQAENEEDESMHEGQDPSDEEGDEDVESKNISSSKSRKRASTSEEDDQEEQPKKKAKAGHGSSKADKTSQVQKSNKLVSATIDSPKKKSVDPEPAAKPTKSGPSSSGPSSDSKKVSKSKVAAAGGLQTSDASTTADEDKKKKKTLQQGAPASESASQASISATSEGVSKKKKNKSNPSADTTSSPQPTAPSSSSKAAAPSGKDTSVKEKKIAESPEAVLAPTSNSDKPAKPSLSKDELKQKRNGGLGGKKKELVAKAKGGKSAKNAVLGKKVAQE</sequence>
<feature type="compositionally biased region" description="Basic and acidic residues" evidence="1">
    <location>
        <begin position="459"/>
        <end position="468"/>
    </location>
</feature>
<dbReference type="InParanoid" id="A0A409Y412"/>
<evidence type="ECO:0000313" key="2">
    <source>
        <dbReference type="EMBL" id="PPQ97740.1"/>
    </source>
</evidence>
<gene>
    <name evidence="2" type="ORF">CVT26_001772</name>
</gene>
<dbReference type="InterPro" id="IPR028364">
    <property type="entry name" value="Ribosomal_uL1/biogenesis"/>
</dbReference>
<dbReference type="SUPFAM" id="SSF56808">
    <property type="entry name" value="Ribosomal protein L1"/>
    <property type="match status" value="1"/>
</dbReference>
<dbReference type="Pfam" id="PF00687">
    <property type="entry name" value="Ribosomal_L1"/>
    <property type="match status" value="1"/>
</dbReference>
<proteinExistence type="predicted"/>
<dbReference type="Proteomes" id="UP000284706">
    <property type="component" value="Unassembled WGS sequence"/>
</dbReference>
<evidence type="ECO:0008006" key="4">
    <source>
        <dbReference type="Google" id="ProtNLM"/>
    </source>
</evidence>
<keyword evidence="3" id="KW-1185">Reference proteome</keyword>
<feature type="compositionally biased region" description="Low complexity" evidence="1">
    <location>
        <begin position="511"/>
        <end position="521"/>
    </location>
</feature>
<organism evidence="2 3">
    <name type="scientific">Gymnopilus dilepis</name>
    <dbReference type="NCBI Taxonomy" id="231916"/>
    <lineage>
        <taxon>Eukaryota</taxon>
        <taxon>Fungi</taxon>
        <taxon>Dikarya</taxon>
        <taxon>Basidiomycota</taxon>
        <taxon>Agaricomycotina</taxon>
        <taxon>Agaricomycetes</taxon>
        <taxon>Agaricomycetidae</taxon>
        <taxon>Agaricales</taxon>
        <taxon>Agaricineae</taxon>
        <taxon>Hymenogastraceae</taxon>
        <taxon>Gymnopilus</taxon>
    </lineage>
</organism>
<dbReference type="Gene3D" id="3.40.50.790">
    <property type="match status" value="1"/>
</dbReference>
<dbReference type="FunFam" id="3.40.50.790:FF:000011">
    <property type="entry name" value="Unplaced genomic scaffold supercont1.18, whole genome shotgun sequence"/>
    <property type="match status" value="1"/>
</dbReference>
<feature type="compositionally biased region" description="Basic and acidic residues" evidence="1">
    <location>
        <begin position="482"/>
        <end position="495"/>
    </location>
</feature>